<dbReference type="EMBL" id="RFLX01000033">
    <property type="protein sequence ID" value="RMI17289.1"/>
    <property type="molecule type" value="Genomic_DNA"/>
</dbReference>
<dbReference type="Gene3D" id="1.20.1290.10">
    <property type="entry name" value="AhpD-like"/>
    <property type="match status" value="1"/>
</dbReference>
<evidence type="ECO:0000313" key="3">
    <source>
        <dbReference type="Proteomes" id="UP000274097"/>
    </source>
</evidence>
<dbReference type="SUPFAM" id="SSF69118">
    <property type="entry name" value="AhpD-like"/>
    <property type="match status" value="1"/>
</dbReference>
<dbReference type="Pfam" id="PF02627">
    <property type="entry name" value="CMD"/>
    <property type="match status" value="1"/>
</dbReference>
<evidence type="ECO:0000313" key="2">
    <source>
        <dbReference type="EMBL" id="RMI17289.1"/>
    </source>
</evidence>
<reference evidence="2 3" key="1">
    <citation type="submission" date="2018-10" db="EMBL/GenBank/DDBJ databases">
        <title>Roseomonas sp. nov., isolated from feces of Tibetan antelopes in the Qinghai-Tibet plateau, China.</title>
        <authorList>
            <person name="Tian Z."/>
        </authorList>
    </citation>
    <scope>NUCLEOTIDE SEQUENCE [LARGE SCALE GENOMIC DNA]</scope>
    <source>
        <strain evidence="2 3">Z23</strain>
    </source>
</reference>
<evidence type="ECO:0000259" key="1">
    <source>
        <dbReference type="Pfam" id="PF02627"/>
    </source>
</evidence>
<dbReference type="RefSeq" id="WP_122140177.1">
    <property type="nucleotide sequence ID" value="NZ_RFLX01000033.1"/>
</dbReference>
<sequence>MPFLPNAMEFGPPETREAFTQVKASRGFVSNLMRSLGHAPEGLKAYMGLGHYLRYNTELTEIQRELVICGMGRQIDYAWAHHAPMALQAGLTEAQMDLIRAGQTPQDLPAPDRAICDYVFAFSALQGVPAVVSDELNRHFTPRQATDISLLAAYYLAAASLIKGMGVEIESAEILAKELAWQGAPRDASGQVKG</sequence>
<keyword evidence="3" id="KW-1185">Reference proteome</keyword>
<feature type="domain" description="Carboxymuconolactone decarboxylase-like" evidence="1">
    <location>
        <begin position="40"/>
        <end position="101"/>
    </location>
</feature>
<comment type="caution">
    <text evidence="2">The sequence shown here is derived from an EMBL/GenBank/DDBJ whole genome shotgun (WGS) entry which is preliminary data.</text>
</comment>
<accession>A0ABX9VEH2</accession>
<dbReference type="PANTHER" id="PTHR34846">
    <property type="entry name" value="4-CARBOXYMUCONOLACTONE DECARBOXYLASE FAMILY PROTEIN (AFU_ORTHOLOGUE AFUA_6G11590)"/>
    <property type="match status" value="1"/>
</dbReference>
<dbReference type="Proteomes" id="UP000274097">
    <property type="component" value="Unassembled WGS sequence"/>
</dbReference>
<dbReference type="PANTHER" id="PTHR34846:SF11">
    <property type="entry name" value="4-CARBOXYMUCONOLACTONE DECARBOXYLASE FAMILY PROTEIN (AFU_ORTHOLOGUE AFUA_6G11590)"/>
    <property type="match status" value="1"/>
</dbReference>
<protein>
    <recommendedName>
        <fullName evidence="1">Carboxymuconolactone decarboxylase-like domain-containing protein</fullName>
    </recommendedName>
</protein>
<organism evidence="2 3">
    <name type="scientific">Teichococcus wenyumeiae</name>
    <dbReference type="NCBI Taxonomy" id="2478470"/>
    <lineage>
        <taxon>Bacteria</taxon>
        <taxon>Pseudomonadati</taxon>
        <taxon>Pseudomonadota</taxon>
        <taxon>Alphaproteobacteria</taxon>
        <taxon>Acetobacterales</taxon>
        <taxon>Roseomonadaceae</taxon>
        <taxon>Roseomonas</taxon>
    </lineage>
</organism>
<gene>
    <name evidence="2" type="ORF">EBE87_23365</name>
</gene>
<proteinExistence type="predicted"/>
<dbReference type="InterPro" id="IPR003779">
    <property type="entry name" value="CMD-like"/>
</dbReference>
<name>A0ABX9VEH2_9PROT</name>
<dbReference type="InterPro" id="IPR029032">
    <property type="entry name" value="AhpD-like"/>
</dbReference>